<dbReference type="PANTHER" id="PTHR10488:SF1">
    <property type="entry name" value="GLYCINE AMIDINOTRANSFERASE, MITOCHONDRIAL"/>
    <property type="match status" value="1"/>
</dbReference>
<dbReference type="GO" id="GO:0005743">
    <property type="term" value="C:mitochondrial inner membrane"/>
    <property type="evidence" value="ECO:0007669"/>
    <property type="project" value="UniProtKB-SubCell"/>
</dbReference>
<gene>
    <name evidence="6" type="ORF">DEA37_0001150</name>
</gene>
<evidence type="ECO:0000256" key="3">
    <source>
        <dbReference type="ARBA" id="ARBA00022679"/>
    </source>
</evidence>
<organism evidence="6 7">
    <name type="scientific">Paragonimus westermani</name>
    <dbReference type="NCBI Taxonomy" id="34504"/>
    <lineage>
        <taxon>Eukaryota</taxon>
        <taxon>Metazoa</taxon>
        <taxon>Spiralia</taxon>
        <taxon>Lophotrochozoa</taxon>
        <taxon>Platyhelminthes</taxon>
        <taxon>Trematoda</taxon>
        <taxon>Digenea</taxon>
        <taxon>Plagiorchiida</taxon>
        <taxon>Troglotremata</taxon>
        <taxon>Troglotrematidae</taxon>
        <taxon>Paragonimus</taxon>
    </lineage>
</organism>
<dbReference type="GO" id="GO:0005758">
    <property type="term" value="C:mitochondrial intermembrane space"/>
    <property type="evidence" value="ECO:0007669"/>
    <property type="project" value="TreeGrafter"/>
</dbReference>
<keyword evidence="5" id="KW-0732">Signal</keyword>
<sequence length="451" mass="51784">MFQGKTHVLLVVKWMILLTEGRRVLNPLCAQPIRRFRSTTSSYVSVGTTTQDTSPVNSWNEWDPLEEVIIGTPEYATVPKLLPEVKACSARSNWEFFQKNGGRYWADVIPREHWDLLVKQVEEYARILEQEGVKVVRPQAVDHASAYKLLGFESQGFYAAMPRDFLLVVGDELIEASMTWRSRYFEFVAYRPLILDYWRRGAKWTVAPKPTDFKKLIDESMSQRLDAGTSDKSQIGTVTMESEPCFDAADFIRAGRDIFGQRSQLLQLLFELRDFQPSNLRPPALALCSSDKPFGVRDPARLGHSNAILQIRWQTLDKPLPHQSTLRFLVTNLTGIDWLRRHLAPRGIRVHQLTFEDPRPMHIDATFVLVKPGIALQNPDRPCHQTKQFKAAGWNVINVPIPLMNKKCNSKHHRRSVCFMQATFSLLLFNGIRKAHFKLEVPFGLTNKLKD</sequence>
<dbReference type="GO" id="GO:0015068">
    <property type="term" value="F:glycine amidinotransferase activity"/>
    <property type="evidence" value="ECO:0007669"/>
    <property type="project" value="UniProtKB-UniRule"/>
</dbReference>
<comment type="similarity">
    <text evidence="2 4">Belongs to the amidinotransferase family.</text>
</comment>
<keyword evidence="7" id="KW-1185">Reference proteome</keyword>
<dbReference type="PANTHER" id="PTHR10488">
    <property type="entry name" value="GLYCINE AMIDINOTRANSFERASE, MITOCHONDRIAL"/>
    <property type="match status" value="1"/>
</dbReference>
<dbReference type="AlphaFoldDB" id="A0A5J4N896"/>
<feature type="chain" id="PRO_5023942957" description="Glycine amidinotransferase" evidence="5">
    <location>
        <begin position="22"/>
        <end position="451"/>
    </location>
</feature>
<comment type="function">
    <text evidence="4">Catalyzes the biosynthesis of guanidinoacetate, the immediate precursor of creatine. Creatine plays a vital role in energy metabolism in muscle tissues. May play a role in embryonic and central nervous system development.</text>
</comment>
<evidence type="ECO:0000313" key="6">
    <source>
        <dbReference type="EMBL" id="KAA3671764.1"/>
    </source>
</evidence>
<name>A0A5J4N896_9TREM</name>
<evidence type="ECO:0000256" key="1">
    <source>
        <dbReference type="ARBA" id="ARBA00004858"/>
    </source>
</evidence>
<keyword evidence="4" id="KW-0999">Mitochondrion inner membrane</keyword>
<dbReference type="EC" id="2.1.4.1" evidence="4"/>
<evidence type="ECO:0000313" key="7">
    <source>
        <dbReference type="Proteomes" id="UP000324629"/>
    </source>
</evidence>
<comment type="subunit">
    <text evidence="4">Homodimer.</text>
</comment>
<dbReference type="GO" id="GO:0006601">
    <property type="term" value="P:creatine biosynthetic process"/>
    <property type="evidence" value="ECO:0007669"/>
    <property type="project" value="UniProtKB-UniRule"/>
</dbReference>
<protein>
    <recommendedName>
        <fullName evidence="4">Glycine amidinotransferase</fullName>
        <ecNumber evidence="4">2.1.4.1</ecNumber>
    </recommendedName>
    <alternativeName>
        <fullName evidence="4">L-arginine:glycine amidinotransferase</fullName>
    </alternativeName>
</protein>
<dbReference type="InterPro" id="IPR033195">
    <property type="entry name" value="AmidinoTrfase"/>
</dbReference>
<evidence type="ECO:0000256" key="5">
    <source>
        <dbReference type="SAM" id="SignalP"/>
    </source>
</evidence>
<reference evidence="6 7" key="1">
    <citation type="journal article" date="2019" name="Gigascience">
        <title>Whole-genome sequence of the oriental lung fluke Paragonimus westermani.</title>
        <authorList>
            <person name="Oey H."/>
            <person name="Zakrzewski M."/>
            <person name="Narain K."/>
            <person name="Devi K.R."/>
            <person name="Agatsuma T."/>
            <person name="Nawaratna S."/>
            <person name="Gobert G.N."/>
            <person name="Jones M.K."/>
            <person name="Ragan M.A."/>
            <person name="McManus D.P."/>
            <person name="Krause L."/>
        </authorList>
    </citation>
    <scope>NUCLEOTIDE SEQUENCE [LARGE SCALE GENOMIC DNA]</scope>
    <source>
        <strain evidence="6 7">IND2009</strain>
    </source>
</reference>
<dbReference type="SUPFAM" id="SSF55909">
    <property type="entry name" value="Pentein"/>
    <property type="match status" value="2"/>
</dbReference>
<comment type="subcellular location">
    <subcellularLocation>
        <location evidence="4">Mitochondrion inner membrane</location>
    </subcellularLocation>
</comment>
<keyword evidence="3 4" id="KW-0808">Transferase</keyword>
<dbReference type="UniPathway" id="UPA00104">
    <property type="reaction ID" value="UER00579"/>
</dbReference>
<dbReference type="EMBL" id="QNGE01005846">
    <property type="protein sequence ID" value="KAA3671764.1"/>
    <property type="molecule type" value="Genomic_DNA"/>
</dbReference>
<comment type="caution">
    <text evidence="6">The sequence shown here is derived from an EMBL/GenBank/DDBJ whole genome shotgun (WGS) entry which is preliminary data.</text>
</comment>
<evidence type="ECO:0000256" key="4">
    <source>
        <dbReference type="RuleBase" id="RU367092"/>
    </source>
</evidence>
<dbReference type="Proteomes" id="UP000324629">
    <property type="component" value="Unassembled WGS sequence"/>
</dbReference>
<evidence type="ECO:0000256" key="2">
    <source>
        <dbReference type="ARBA" id="ARBA00006943"/>
    </source>
</evidence>
<keyword evidence="4" id="KW-0472">Membrane</keyword>
<proteinExistence type="inferred from homology"/>
<keyword evidence="4" id="KW-0496">Mitochondrion</keyword>
<feature type="signal peptide" evidence="5">
    <location>
        <begin position="1"/>
        <end position="21"/>
    </location>
</feature>
<accession>A0A5J4N896</accession>
<comment type="pathway">
    <text evidence="1 4">Amine and polyamine biosynthesis; creatine biosynthesis; creatine from L-arginine and glycine: step 1/2.</text>
</comment>
<comment type="catalytic activity">
    <reaction evidence="4">
        <text>L-arginine + glycine = guanidinoacetate + L-ornithine</text>
        <dbReference type="Rhea" id="RHEA:13201"/>
        <dbReference type="ChEBI" id="CHEBI:32682"/>
        <dbReference type="ChEBI" id="CHEBI:46911"/>
        <dbReference type="ChEBI" id="CHEBI:57305"/>
        <dbReference type="ChEBI" id="CHEBI:57742"/>
        <dbReference type="EC" id="2.1.4.1"/>
    </reaction>
</comment>
<dbReference type="Gene3D" id="3.75.10.10">
    <property type="entry name" value="L-arginine/glycine Amidinotransferase, Chain A"/>
    <property type="match status" value="2"/>
</dbReference>